<dbReference type="EMBL" id="DWZH01000065">
    <property type="protein sequence ID" value="HJB10598.1"/>
    <property type="molecule type" value="Genomic_DNA"/>
</dbReference>
<accession>A0A9D2RP71</accession>
<feature type="domain" description="Mycothiol-dependent maleylpyruvate isomerase metal-binding" evidence="2">
    <location>
        <begin position="8"/>
        <end position="134"/>
    </location>
</feature>
<evidence type="ECO:0000259" key="2">
    <source>
        <dbReference type="Pfam" id="PF11716"/>
    </source>
</evidence>
<protein>
    <submittedName>
        <fullName evidence="3">Maleylpyruvate isomerase family mycothiol-dependent enzyme</fullName>
    </submittedName>
</protein>
<dbReference type="PANTHER" id="PTHR40758:SF1">
    <property type="entry name" value="CONSERVED PROTEIN"/>
    <property type="match status" value="1"/>
</dbReference>
<dbReference type="GO" id="GO:0005886">
    <property type="term" value="C:plasma membrane"/>
    <property type="evidence" value="ECO:0007669"/>
    <property type="project" value="TreeGrafter"/>
</dbReference>
<dbReference type="GO" id="GO:0046872">
    <property type="term" value="F:metal ion binding"/>
    <property type="evidence" value="ECO:0007669"/>
    <property type="project" value="InterPro"/>
</dbReference>
<evidence type="ECO:0000256" key="1">
    <source>
        <dbReference type="SAM" id="MobiDB-lite"/>
    </source>
</evidence>
<comment type="caution">
    <text evidence="3">The sequence shown here is derived from an EMBL/GenBank/DDBJ whole genome shotgun (WGS) entry which is preliminary data.</text>
</comment>
<dbReference type="Pfam" id="PF11716">
    <property type="entry name" value="MDMPI_N"/>
    <property type="match status" value="1"/>
</dbReference>
<dbReference type="InterPro" id="IPR034660">
    <property type="entry name" value="DinB/YfiT-like"/>
</dbReference>
<dbReference type="SUPFAM" id="SSF109854">
    <property type="entry name" value="DinB/YfiT-like putative metalloenzymes"/>
    <property type="match status" value="1"/>
</dbReference>
<dbReference type="AlphaFoldDB" id="A0A9D2RP71"/>
<dbReference type="Gene3D" id="1.20.120.450">
    <property type="entry name" value="dinb family like domain"/>
    <property type="match status" value="1"/>
</dbReference>
<dbReference type="GO" id="GO:0016853">
    <property type="term" value="F:isomerase activity"/>
    <property type="evidence" value="ECO:0007669"/>
    <property type="project" value="UniProtKB-KW"/>
</dbReference>
<dbReference type="InterPro" id="IPR024344">
    <property type="entry name" value="MDMPI_metal-binding"/>
</dbReference>
<dbReference type="Proteomes" id="UP000823823">
    <property type="component" value="Unassembled WGS sequence"/>
</dbReference>
<proteinExistence type="predicted"/>
<evidence type="ECO:0000313" key="4">
    <source>
        <dbReference type="Proteomes" id="UP000823823"/>
    </source>
</evidence>
<sequence length="299" mass="32434">MSNDALTLIREESDRLATVLTATDPDRHVPSCPAWTAADLLWHLTEVHEFWGAILATGALTDEQAGSVEEQIAPRPEDVAQLCERRAAATDLLLGQLARRSDDEPAWFWFAADRTVGIIRRMQTHEATIHRVDAELAAEAPVTRIAPSVALAGLQHMIEVMWPAQLDWVPDWAETTPVARADLAPDGQEPVTVLIRRWRGTRPRDGRSLDVPVAQPMPQERRSPATGEREAGTVGARGAGSLRELPAAEVTGTAQALNLWAWGRSLALETVAGATPPMRITGDDRAVAELAALIDEGIG</sequence>
<dbReference type="InterPro" id="IPR017517">
    <property type="entry name" value="Maleyloyr_isom"/>
</dbReference>
<dbReference type="PANTHER" id="PTHR40758">
    <property type="entry name" value="CONSERVED PROTEIN"/>
    <property type="match status" value="1"/>
</dbReference>
<dbReference type="NCBIfam" id="TIGR03083">
    <property type="entry name" value="maleylpyruvate isomerase family mycothiol-dependent enzyme"/>
    <property type="match status" value="1"/>
</dbReference>
<reference evidence="3" key="1">
    <citation type="journal article" date="2021" name="PeerJ">
        <title>Extensive microbial diversity within the chicken gut microbiome revealed by metagenomics and culture.</title>
        <authorList>
            <person name="Gilroy R."/>
            <person name="Ravi A."/>
            <person name="Getino M."/>
            <person name="Pursley I."/>
            <person name="Horton D.L."/>
            <person name="Alikhan N.F."/>
            <person name="Baker D."/>
            <person name="Gharbi K."/>
            <person name="Hall N."/>
            <person name="Watson M."/>
            <person name="Adriaenssens E.M."/>
            <person name="Foster-Nyarko E."/>
            <person name="Jarju S."/>
            <person name="Secka A."/>
            <person name="Antonio M."/>
            <person name="Oren A."/>
            <person name="Chaudhuri R.R."/>
            <person name="La Ragione R."/>
            <person name="Hildebrand F."/>
            <person name="Pallen M.J."/>
        </authorList>
    </citation>
    <scope>NUCLEOTIDE SEQUENCE</scope>
    <source>
        <strain evidence="3">ChiHjej13B12-24818</strain>
    </source>
</reference>
<name>A0A9D2RP71_9MICO</name>
<keyword evidence="3" id="KW-0413">Isomerase</keyword>
<organism evidence="3 4">
    <name type="scientific">Candidatus Brachybacterium merdavium</name>
    <dbReference type="NCBI Taxonomy" id="2838513"/>
    <lineage>
        <taxon>Bacteria</taxon>
        <taxon>Bacillati</taxon>
        <taxon>Actinomycetota</taxon>
        <taxon>Actinomycetes</taxon>
        <taxon>Micrococcales</taxon>
        <taxon>Dermabacteraceae</taxon>
        <taxon>Brachybacterium</taxon>
    </lineage>
</organism>
<gene>
    <name evidence="3" type="ORF">H9786_08730</name>
</gene>
<feature type="region of interest" description="Disordered" evidence="1">
    <location>
        <begin position="203"/>
        <end position="239"/>
    </location>
</feature>
<reference evidence="3" key="2">
    <citation type="submission" date="2021-04" db="EMBL/GenBank/DDBJ databases">
        <authorList>
            <person name="Gilroy R."/>
        </authorList>
    </citation>
    <scope>NUCLEOTIDE SEQUENCE</scope>
    <source>
        <strain evidence="3">ChiHjej13B12-24818</strain>
    </source>
</reference>
<feature type="compositionally biased region" description="Basic and acidic residues" evidence="1">
    <location>
        <begin position="219"/>
        <end position="231"/>
    </location>
</feature>
<evidence type="ECO:0000313" key="3">
    <source>
        <dbReference type="EMBL" id="HJB10598.1"/>
    </source>
</evidence>